<dbReference type="OrthoDB" id="9816289at2"/>
<reference evidence="3 4" key="1">
    <citation type="journal article" date="2015" name="Genome Announc.">
        <title>Draft Genome Sequence of a Heterotrophic Facultative Anaerobic Thermophilic Bacterium, Ardenticatena maritima Strain 110ST.</title>
        <authorList>
            <person name="Kawaichi S."/>
            <person name="Yoshida T."/>
            <person name="Sako Y."/>
            <person name="Nakamura R."/>
        </authorList>
    </citation>
    <scope>NUCLEOTIDE SEQUENCE [LARGE SCALE GENOMIC DNA]</scope>
    <source>
        <strain evidence="3 4">110S</strain>
    </source>
</reference>
<feature type="domain" description="Nudix hydrolase" evidence="2">
    <location>
        <begin position="13"/>
        <end position="161"/>
    </location>
</feature>
<dbReference type="Gene3D" id="3.90.79.10">
    <property type="entry name" value="Nucleoside Triphosphate Pyrophosphohydrolase"/>
    <property type="match status" value="1"/>
</dbReference>
<keyword evidence="1" id="KW-0378">Hydrolase</keyword>
<dbReference type="InterPro" id="IPR000086">
    <property type="entry name" value="NUDIX_hydrolase_dom"/>
</dbReference>
<dbReference type="RefSeq" id="WP_054494111.1">
    <property type="nucleotide sequence ID" value="NZ_BBZA01000265.1"/>
</dbReference>
<sequence>MQTPNDAERTPTRFYRAAGGVVLDDAGRVLLLERDVERDGRLVHEVRLPKGHIEPGEDDRSAALREVCEESGYCDLDILADLGTQRTAFTFRGDHIVRDEHYFLMRVRRAEQRAPQAVHGEEALFRVRWAASLDEAARLLTFDSEREFVRRAARWLTGERS</sequence>
<protein>
    <recommendedName>
        <fullName evidence="2">Nudix hydrolase domain-containing protein</fullName>
    </recommendedName>
</protein>
<evidence type="ECO:0000313" key="3">
    <source>
        <dbReference type="EMBL" id="GAP64433.1"/>
    </source>
</evidence>
<organism evidence="3 4">
    <name type="scientific">Ardenticatena maritima</name>
    <dbReference type="NCBI Taxonomy" id="872965"/>
    <lineage>
        <taxon>Bacteria</taxon>
        <taxon>Bacillati</taxon>
        <taxon>Chloroflexota</taxon>
        <taxon>Ardenticatenia</taxon>
        <taxon>Ardenticatenales</taxon>
        <taxon>Ardenticatenaceae</taxon>
        <taxon>Ardenticatena</taxon>
    </lineage>
</organism>
<dbReference type="Proteomes" id="UP000037784">
    <property type="component" value="Unassembled WGS sequence"/>
</dbReference>
<gene>
    <name evidence="3" type="ORF">ARMA_2856</name>
</gene>
<dbReference type="PANTHER" id="PTHR21340">
    <property type="entry name" value="DIADENOSINE 5,5-P1,P4-TETRAPHOSPHATE PYROPHOSPHOHYDROLASE MUTT"/>
    <property type="match status" value="1"/>
</dbReference>
<dbReference type="AlphaFoldDB" id="A0A0M8K9A5"/>
<evidence type="ECO:0000256" key="1">
    <source>
        <dbReference type="ARBA" id="ARBA00022801"/>
    </source>
</evidence>
<dbReference type="InterPro" id="IPR051325">
    <property type="entry name" value="Nudix_hydrolase_domain"/>
</dbReference>
<proteinExistence type="predicted"/>
<name>A0A0M8K9A5_9CHLR</name>
<dbReference type="PROSITE" id="PS00893">
    <property type="entry name" value="NUDIX_BOX"/>
    <property type="match status" value="1"/>
</dbReference>
<dbReference type="GO" id="GO:0004081">
    <property type="term" value="F:bis(5'-nucleosyl)-tetraphosphatase (asymmetrical) activity"/>
    <property type="evidence" value="ECO:0007669"/>
    <property type="project" value="TreeGrafter"/>
</dbReference>
<dbReference type="PROSITE" id="PS51462">
    <property type="entry name" value="NUDIX"/>
    <property type="match status" value="1"/>
</dbReference>
<evidence type="ECO:0000313" key="4">
    <source>
        <dbReference type="Proteomes" id="UP000037784"/>
    </source>
</evidence>
<keyword evidence="4" id="KW-1185">Reference proteome</keyword>
<dbReference type="PANTHER" id="PTHR21340:SF0">
    <property type="entry name" value="BIS(5'-NUCLEOSYL)-TETRAPHOSPHATASE [ASYMMETRICAL]"/>
    <property type="match status" value="1"/>
</dbReference>
<dbReference type="Pfam" id="PF00293">
    <property type="entry name" value="NUDIX"/>
    <property type="match status" value="1"/>
</dbReference>
<dbReference type="GO" id="GO:0006167">
    <property type="term" value="P:AMP biosynthetic process"/>
    <property type="evidence" value="ECO:0007669"/>
    <property type="project" value="TreeGrafter"/>
</dbReference>
<accession>A0A0M8K9A5</accession>
<dbReference type="EMBL" id="BBZA01000265">
    <property type="protein sequence ID" value="GAP64433.1"/>
    <property type="molecule type" value="Genomic_DNA"/>
</dbReference>
<dbReference type="SUPFAM" id="SSF55811">
    <property type="entry name" value="Nudix"/>
    <property type="match status" value="1"/>
</dbReference>
<comment type="caution">
    <text evidence="3">The sequence shown here is derived from an EMBL/GenBank/DDBJ whole genome shotgun (WGS) entry which is preliminary data.</text>
</comment>
<reference evidence="4" key="2">
    <citation type="submission" date="2015-08" db="EMBL/GenBank/DDBJ databases">
        <title>Draft Genome Sequence of a Heterotrophic Facultative Anaerobic Bacterium Ardenticatena maritima Strain 110S.</title>
        <authorList>
            <person name="Kawaichi S."/>
            <person name="Yoshida T."/>
            <person name="Sako Y."/>
            <person name="Nakamura R."/>
        </authorList>
    </citation>
    <scope>NUCLEOTIDE SEQUENCE [LARGE SCALE GENOMIC DNA]</scope>
    <source>
        <strain evidence="4">110S</strain>
    </source>
</reference>
<dbReference type="InterPro" id="IPR020084">
    <property type="entry name" value="NUDIX_hydrolase_CS"/>
</dbReference>
<evidence type="ECO:0000259" key="2">
    <source>
        <dbReference type="PROSITE" id="PS51462"/>
    </source>
</evidence>
<dbReference type="InParanoid" id="A0A0M8K9A5"/>
<dbReference type="InterPro" id="IPR015797">
    <property type="entry name" value="NUDIX_hydrolase-like_dom_sf"/>
</dbReference>
<dbReference type="GO" id="GO:0006754">
    <property type="term" value="P:ATP biosynthetic process"/>
    <property type="evidence" value="ECO:0007669"/>
    <property type="project" value="TreeGrafter"/>
</dbReference>